<feature type="transmembrane region" description="Helical" evidence="6">
    <location>
        <begin position="298"/>
        <end position="317"/>
    </location>
</feature>
<dbReference type="Proteomes" id="UP000193467">
    <property type="component" value="Unassembled WGS sequence"/>
</dbReference>
<dbReference type="InterPro" id="IPR037185">
    <property type="entry name" value="EmrE-like"/>
</dbReference>
<evidence type="ECO:0000256" key="4">
    <source>
        <dbReference type="ARBA" id="ARBA00023136"/>
    </source>
</evidence>
<keyword evidence="2 6" id="KW-0812">Transmembrane</keyword>
<keyword evidence="8" id="KW-1185">Reference proteome</keyword>
<accession>A0A1Y2G0C0</accession>
<dbReference type="SUPFAM" id="SSF103481">
    <property type="entry name" value="Multidrug resistance efflux transporter EmrE"/>
    <property type="match status" value="1"/>
</dbReference>
<evidence type="ECO:0000256" key="1">
    <source>
        <dbReference type="ARBA" id="ARBA00004141"/>
    </source>
</evidence>
<dbReference type="AlphaFoldDB" id="A0A1Y2G0C0"/>
<evidence type="ECO:0000256" key="5">
    <source>
        <dbReference type="SAM" id="MobiDB-lite"/>
    </source>
</evidence>
<dbReference type="OrthoDB" id="6428174at2759"/>
<comment type="subcellular location">
    <subcellularLocation>
        <location evidence="1">Membrane</location>
        <topology evidence="1">Multi-pass membrane protein</topology>
    </subcellularLocation>
</comment>
<dbReference type="InParanoid" id="A0A1Y2G0C0"/>
<keyword evidence="3 6" id="KW-1133">Transmembrane helix</keyword>
<feature type="transmembrane region" description="Helical" evidence="6">
    <location>
        <begin position="128"/>
        <end position="147"/>
    </location>
</feature>
<name>A0A1Y2G0C0_9BASI</name>
<feature type="compositionally biased region" description="Basic and acidic residues" evidence="5">
    <location>
        <begin position="405"/>
        <end position="416"/>
    </location>
</feature>
<feature type="transmembrane region" description="Helical" evidence="6">
    <location>
        <begin position="196"/>
        <end position="216"/>
    </location>
</feature>
<feature type="compositionally biased region" description="Acidic residues" evidence="5">
    <location>
        <begin position="394"/>
        <end position="404"/>
    </location>
</feature>
<keyword evidence="4 6" id="KW-0472">Membrane</keyword>
<gene>
    <name evidence="7" type="ORF">BCR35DRAFT_317045</name>
</gene>
<dbReference type="InterPro" id="IPR008521">
    <property type="entry name" value="Mg_trans_NIPA"/>
</dbReference>
<proteinExistence type="predicted"/>
<protein>
    <submittedName>
        <fullName evidence="7">Magnesium transporter NIPA-domain-containing protein</fullName>
    </submittedName>
</protein>
<feature type="transmembrane region" description="Helical" evidence="6">
    <location>
        <begin position="101"/>
        <end position="121"/>
    </location>
</feature>
<comment type="caution">
    <text evidence="7">The sequence shown here is derived from an EMBL/GenBank/DDBJ whole genome shotgun (WGS) entry which is preliminary data.</text>
</comment>
<evidence type="ECO:0000256" key="3">
    <source>
        <dbReference type="ARBA" id="ARBA00022989"/>
    </source>
</evidence>
<evidence type="ECO:0000256" key="2">
    <source>
        <dbReference type="ARBA" id="ARBA00022692"/>
    </source>
</evidence>
<feature type="transmembrane region" description="Helical" evidence="6">
    <location>
        <begin position="273"/>
        <end position="292"/>
    </location>
</feature>
<feature type="transmembrane region" description="Helical" evidence="6">
    <location>
        <begin position="24"/>
        <end position="45"/>
    </location>
</feature>
<feature type="transmembrane region" description="Helical" evidence="6">
    <location>
        <begin position="236"/>
        <end position="253"/>
    </location>
</feature>
<evidence type="ECO:0000313" key="8">
    <source>
        <dbReference type="Proteomes" id="UP000193467"/>
    </source>
</evidence>
<organism evidence="7 8">
    <name type="scientific">Leucosporidium creatinivorum</name>
    <dbReference type="NCBI Taxonomy" id="106004"/>
    <lineage>
        <taxon>Eukaryota</taxon>
        <taxon>Fungi</taxon>
        <taxon>Dikarya</taxon>
        <taxon>Basidiomycota</taxon>
        <taxon>Pucciniomycotina</taxon>
        <taxon>Microbotryomycetes</taxon>
        <taxon>Leucosporidiales</taxon>
        <taxon>Leucosporidium</taxon>
    </lineage>
</organism>
<sequence>MDSPSLAAALDASAEVAASAPQTRYIGLALAISSSALIGTSFIITKKGLISAADRHDGMASSSSYAYLKNGLWWMGMVTSRFSRSFAVCNFAAYLFAPPVLVTPLGALSVLVGAVLASIFLGERLGRIGVSGCSLCLVGSLIIVLHAPEDKVVETVDEVLAYALQPGFMAYCIFVLGFCLYMIYRVAPTHGNSNPLVYISICSLAGSISVMAIKGFGVALRLTFEGNNQLWRPGTWVFATVVVVCIVVQMNYFNKNLALTHLVYSNSVVNPSYFVGFSSSTLLASIILFHGLNTTGGSNTMSLLCGLYVISLGVYLLNLSRSEGDAAAGHTLLESGILGQRTSMSTRISMGSDGEGGRRSTNLYRTGGAAMGGVEPLFDYPGEHHVQMERFEERDEDEESEDRDDERWRSDGERRSMLQGGGENGRAGGHGVSELR</sequence>
<dbReference type="EMBL" id="MCGR01000004">
    <property type="protein sequence ID" value="ORY90063.1"/>
    <property type="molecule type" value="Genomic_DNA"/>
</dbReference>
<evidence type="ECO:0000313" key="7">
    <source>
        <dbReference type="EMBL" id="ORY90063.1"/>
    </source>
</evidence>
<dbReference type="PANTHER" id="PTHR12570:SF85">
    <property type="entry name" value="DUF803 DOMAIN MEMBRANE PROTEIN (AFU_ORTHOLOGUE AFUA_1G15880)"/>
    <property type="match status" value="1"/>
</dbReference>
<dbReference type="GO" id="GO:0016020">
    <property type="term" value="C:membrane"/>
    <property type="evidence" value="ECO:0007669"/>
    <property type="project" value="UniProtKB-SubCell"/>
</dbReference>
<reference evidence="7 8" key="1">
    <citation type="submission" date="2016-07" db="EMBL/GenBank/DDBJ databases">
        <title>Pervasive Adenine N6-methylation of Active Genes in Fungi.</title>
        <authorList>
            <consortium name="DOE Joint Genome Institute"/>
            <person name="Mondo S.J."/>
            <person name="Dannebaum R.O."/>
            <person name="Kuo R.C."/>
            <person name="Labutti K."/>
            <person name="Haridas S."/>
            <person name="Kuo A."/>
            <person name="Salamov A."/>
            <person name="Ahrendt S.R."/>
            <person name="Lipzen A."/>
            <person name="Sullivan W."/>
            <person name="Andreopoulos W.B."/>
            <person name="Clum A."/>
            <person name="Lindquist E."/>
            <person name="Daum C."/>
            <person name="Ramamoorthy G.K."/>
            <person name="Gryganskyi A."/>
            <person name="Culley D."/>
            <person name="Magnuson J.K."/>
            <person name="James T.Y."/>
            <person name="O'Malley M.A."/>
            <person name="Stajich J.E."/>
            <person name="Spatafora J.W."/>
            <person name="Visel A."/>
            <person name="Grigoriev I.V."/>
        </authorList>
    </citation>
    <scope>NUCLEOTIDE SEQUENCE [LARGE SCALE GENOMIC DNA]</scope>
    <source>
        <strain evidence="7 8">62-1032</strain>
    </source>
</reference>
<feature type="region of interest" description="Disordered" evidence="5">
    <location>
        <begin position="390"/>
        <end position="436"/>
    </location>
</feature>
<feature type="compositionally biased region" description="Gly residues" evidence="5">
    <location>
        <begin position="419"/>
        <end position="436"/>
    </location>
</feature>
<dbReference type="GO" id="GO:0015095">
    <property type="term" value="F:magnesium ion transmembrane transporter activity"/>
    <property type="evidence" value="ECO:0007669"/>
    <property type="project" value="InterPro"/>
</dbReference>
<dbReference type="Pfam" id="PF05653">
    <property type="entry name" value="Mg_trans_NIPA"/>
    <property type="match status" value="1"/>
</dbReference>
<dbReference type="PANTHER" id="PTHR12570">
    <property type="match status" value="1"/>
</dbReference>
<feature type="transmembrane region" description="Helical" evidence="6">
    <location>
        <begin position="159"/>
        <end position="184"/>
    </location>
</feature>
<evidence type="ECO:0000256" key="6">
    <source>
        <dbReference type="SAM" id="Phobius"/>
    </source>
</evidence>